<dbReference type="PRINTS" id="PR00344">
    <property type="entry name" value="BCTRLSENSOR"/>
</dbReference>
<proteinExistence type="predicted"/>
<dbReference type="EMBL" id="BAAAHC010000024">
    <property type="protein sequence ID" value="GAA0539235.1"/>
    <property type="molecule type" value="Genomic_DNA"/>
</dbReference>
<keyword evidence="8 11" id="KW-1133">Transmembrane helix</keyword>
<dbReference type="Pfam" id="PF00672">
    <property type="entry name" value="HAMP"/>
    <property type="match status" value="1"/>
</dbReference>
<dbReference type="GO" id="GO:0000155">
    <property type="term" value="F:phosphorelay sensor kinase activity"/>
    <property type="evidence" value="ECO:0007669"/>
    <property type="project" value="InterPro"/>
</dbReference>
<evidence type="ECO:0000256" key="2">
    <source>
        <dbReference type="ARBA" id="ARBA00004236"/>
    </source>
</evidence>
<evidence type="ECO:0000256" key="12">
    <source>
        <dbReference type="SAM" id="SignalP"/>
    </source>
</evidence>
<organism evidence="16 17">
    <name type="scientific">Saccharopolyspora thermophila</name>
    <dbReference type="NCBI Taxonomy" id="89367"/>
    <lineage>
        <taxon>Bacteria</taxon>
        <taxon>Bacillati</taxon>
        <taxon>Actinomycetota</taxon>
        <taxon>Actinomycetes</taxon>
        <taxon>Pseudonocardiales</taxon>
        <taxon>Pseudonocardiaceae</taxon>
        <taxon>Saccharopolyspora</taxon>
    </lineage>
</organism>
<evidence type="ECO:0000256" key="3">
    <source>
        <dbReference type="ARBA" id="ARBA00012438"/>
    </source>
</evidence>
<comment type="caution">
    <text evidence="16">The sequence shown here is derived from an EMBL/GenBank/DDBJ whole genome shotgun (WGS) entry which is preliminary data.</text>
</comment>
<dbReference type="EC" id="2.7.13.3" evidence="3"/>
<feature type="chain" id="PRO_5037553504" description="histidine kinase" evidence="12">
    <location>
        <begin position="22"/>
        <end position="458"/>
    </location>
</feature>
<keyword evidence="7 16" id="KW-0418">Kinase</keyword>
<reference evidence="16 17" key="1">
    <citation type="journal article" date="2014" name="Int. J. Syst. Evol. Microbiol.">
        <title>Complete genome sequence of Corynebacterium casei LMG S-19264T (=DSM 44701T), isolated from a smear-ripened cheese.</title>
        <authorList>
            <consortium name="US DOE Joint Genome Institute (JGI-PGF)"/>
            <person name="Walter F."/>
            <person name="Albersmeier A."/>
            <person name="Kalinowski J."/>
            <person name="Ruckert C."/>
        </authorList>
    </citation>
    <scope>NUCLEOTIDE SEQUENCE [LARGE SCALE GENOMIC DNA]</scope>
    <source>
        <strain evidence="16 17">CGMCC 4.7206</strain>
    </source>
</reference>
<dbReference type="InterPro" id="IPR036890">
    <property type="entry name" value="HATPase_C_sf"/>
</dbReference>
<keyword evidence="6 11" id="KW-0812">Transmembrane</keyword>
<gene>
    <name evidence="15" type="ORF">GCM10009545_47390</name>
    <name evidence="16" type="ORF">GCM10011581_06420</name>
</gene>
<dbReference type="SUPFAM" id="SSF55874">
    <property type="entry name" value="ATPase domain of HSP90 chaperone/DNA topoisomerase II/histidine kinase"/>
    <property type="match status" value="1"/>
</dbReference>
<dbReference type="InterPro" id="IPR005467">
    <property type="entry name" value="His_kinase_dom"/>
</dbReference>
<keyword evidence="9" id="KW-0902">Two-component regulatory system</keyword>
<keyword evidence="18" id="KW-1185">Reference proteome</keyword>
<evidence type="ECO:0000256" key="11">
    <source>
        <dbReference type="SAM" id="Phobius"/>
    </source>
</evidence>
<evidence type="ECO:0000256" key="9">
    <source>
        <dbReference type="ARBA" id="ARBA00023012"/>
    </source>
</evidence>
<dbReference type="InterPro" id="IPR003660">
    <property type="entry name" value="HAMP_dom"/>
</dbReference>
<comment type="subcellular location">
    <subcellularLocation>
        <location evidence="2">Cell membrane</location>
    </subcellularLocation>
</comment>
<dbReference type="GO" id="GO:0005886">
    <property type="term" value="C:plasma membrane"/>
    <property type="evidence" value="ECO:0007669"/>
    <property type="project" value="UniProtKB-SubCell"/>
</dbReference>
<evidence type="ECO:0000313" key="15">
    <source>
        <dbReference type="EMBL" id="GAA0539235.1"/>
    </source>
</evidence>
<evidence type="ECO:0000256" key="7">
    <source>
        <dbReference type="ARBA" id="ARBA00022777"/>
    </source>
</evidence>
<dbReference type="AlphaFoldDB" id="A0A917JJV7"/>
<dbReference type="PROSITE" id="PS50885">
    <property type="entry name" value="HAMP"/>
    <property type="match status" value="1"/>
</dbReference>
<feature type="domain" description="Histidine kinase" evidence="13">
    <location>
        <begin position="243"/>
        <end position="456"/>
    </location>
</feature>
<comment type="catalytic activity">
    <reaction evidence="1">
        <text>ATP + protein L-histidine = ADP + protein N-phospho-L-histidine.</text>
        <dbReference type="EC" id="2.7.13.3"/>
    </reaction>
</comment>
<dbReference type="CDD" id="cd00082">
    <property type="entry name" value="HisKA"/>
    <property type="match status" value="1"/>
</dbReference>
<evidence type="ECO:0000256" key="6">
    <source>
        <dbReference type="ARBA" id="ARBA00022692"/>
    </source>
</evidence>
<feature type="signal peptide" evidence="12">
    <location>
        <begin position="1"/>
        <end position="21"/>
    </location>
</feature>
<dbReference type="InterPro" id="IPR004358">
    <property type="entry name" value="Sig_transdc_His_kin-like_C"/>
</dbReference>
<keyword evidence="10 11" id="KW-0472">Membrane</keyword>
<dbReference type="SMART" id="SM00304">
    <property type="entry name" value="HAMP"/>
    <property type="match status" value="1"/>
</dbReference>
<dbReference type="Gene3D" id="3.30.565.10">
    <property type="entry name" value="Histidine kinase-like ATPase, C-terminal domain"/>
    <property type="match status" value="1"/>
</dbReference>
<reference evidence="15" key="4">
    <citation type="submission" date="2023-12" db="EMBL/GenBank/DDBJ databases">
        <authorList>
            <person name="Sun Q."/>
            <person name="Inoue M."/>
        </authorList>
    </citation>
    <scope>NUCLEOTIDE SEQUENCE</scope>
    <source>
        <strain evidence="15">JCM 10664</strain>
    </source>
</reference>
<evidence type="ECO:0000256" key="1">
    <source>
        <dbReference type="ARBA" id="ARBA00000085"/>
    </source>
</evidence>
<keyword evidence="5" id="KW-0808">Transferase</keyword>
<dbReference type="EMBL" id="BMMT01000001">
    <property type="protein sequence ID" value="GGI72191.1"/>
    <property type="molecule type" value="Genomic_DNA"/>
</dbReference>
<evidence type="ECO:0000256" key="5">
    <source>
        <dbReference type="ARBA" id="ARBA00022679"/>
    </source>
</evidence>
<dbReference type="Pfam" id="PF02518">
    <property type="entry name" value="HATPase_c"/>
    <property type="match status" value="1"/>
</dbReference>
<dbReference type="Gene3D" id="1.10.287.130">
    <property type="match status" value="1"/>
</dbReference>
<feature type="transmembrane region" description="Helical" evidence="11">
    <location>
        <begin position="159"/>
        <end position="181"/>
    </location>
</feature>
<dbReference type="Proteomes" id="UP000597989">
    <property type="component" value="Unassembled WGS sequence"/>
</dbReference>
<dbReference type="SUPFAM" id="SSF47384">
    <property type="entry name" value="Homodimeric domain of signal transducing histidine kinase"/>
    <property type="match status" value="1"/>
</dbReference>
<evidence type="ECO:0000313" key="18">
    <source>
        <dbReference type="Proteomes" id="UP001500220"/>
    </source>
</evidence>
<dbReference type="PANTHER" id="PTHR45436:SF5">
    <property type="entry name" value="SENSOR HISTIDINE KINASE TRCS"/>
    <property type="match status" value="1"/>
</dbReference>
<dbReference type="CDD" id="cd00075">
    <property type="entry name" value="HATPase"/>
    <property type="match status" value="1"/>
</dbReference>
<evidence type="ECO:0000256" key="8">
    <source>
        <dbReference type="ARBA" id="ARBA00022989"/>
    </source>
</evidence>
<dbReference type="InterPro" id="IPR050428">
    <property type="entry name" value="TCS_sensor_his_kinase"/>
</dbReference>
<evidence type="ECO:0000259" key="14">
    <source>
        <dbReference type="PROSITE" id="PS50885"/>
    </source>
</evidence>
<dbReference type="InterPro" id="IPR003661">
    <property type="entry name" value="HisK_dim/P_dom"/>
</dbReference>
<dbReference type="Pfam" id="PF00512">
    <property type="entry name" value="HisKA"/>
    <property type="match status" value="1"/>
</dbReference>
<reference evidence="15 18" key="2">
    <citation type="journal article" date="2019" name="Int. J. Syst. Evol. Microbiol.">
        <title>The Global Catalogue of Microorganisms (GCM) 10K type strain sequencing project: providing services to taxonomists for standard genome sequencing and annotation.</title>
        <authorList>
            <consortium name="The Broad Institute Genomics Platform"/>
            <consortium name="The Broad Institute Genome Sequencing Center for Infectious Disease"/>
            <person name="Wu L."/>
            <person name="Ma J."/>
        </authorList>
    </citation>
    <scope>NUCLEOTIDE SEQUENCE [LARGE SCALE GENOMIC DNA]</scope>
    <source>
        <strain evidence="15 18">JCM 10664</strain>
    </source>
</reference>
<dbReference type="Proteomes" id="UP001500220">
    <property type="component" value="Unassembled WGS sequence"/>
</dbReference>
<evidence type="ECO:0000256" key="10">
    <source>
        <dbReference type="ARBA" id="ARBA00023136"/>
    </source>
</evidence>
<reference evidence="16" key="3">
    <citation type="submission" date="2020-09" db="EMBL/GenBank/DDBJ databases">
        <authorList>
            <person name="Sun Q."/>
            <person name="Zhou Y."/>
        </authorList>
    </citation>
    <scope>NUCLEOTIDE SEQUENCE</scope>
    <source>
        <strain evidence="16">CGMCC 4.7206</strain>
    </source>
</reference>
<evidence type="ECO:0000313" key="16">
    <source>
        <dbReference type="EMBL" id="GGI72191.1"/>
    </source>
</evidence>
<evidence type="ECO:0000313" key="17">
    <source>
        <dbReference type="Proteomes" id="UP000597989"/>
    </source>
</evidence>
<accession>A0A917JJV7</accession>
<dbReference type="Gene3D" id="6.10.340.10">
    <property type="match status" value="1"/>
</dbReference>
<sequence length="458" mass="48697">MRRRLLLVLLTFSVVAVAAFAAPLLRATAAERTQQLVLARTADLDHFAVLADHAFAADDTTRLVAEARRFTELYGEPLVVVEANRAPVVETGGMQAADVSGAIDKALRNELAGPVPWLWPWSDGDLLRYRPVGDGTRVTGAVVMRASVQQATRDIAGRWALIAAGAVSALLVCGLLAWVLARWVLRPLADLREGVRAVEAGSRRSRVPVGAGPPELRELAVSFNRMSEAVAEADEQQRRLVADASHQLRNPMAALRLRVDALERRITAEGADTYRSTLDEVDRLESLLDRLLALATADRVPAGIATAEPAEVAEVVADRVAAWRSAAEAAGVELTAGRVDRVAAAVPADDLAQILDILLDNGAKYAGEGASVVVTCEAAGGRCTLSVTDTGPGLSEGEIALAAQRFWRAGRHRGSRGTGLGLAIADQLVTARGGTLRIEPVRPHGLAVRLELPVQEGR</sequence>
<evidence type="ECO:0000256" key="4">
    <source>
        <dbReference type="ARBA" id="ARBA00022553"/>
    </source>
</evidence>
<protein>
    <recommendedName>
        <fullName evidence="3">histidine kinase</fullName>
        <ecNumber evidence="3">2.7.13.3</ecNumber>
    </recommendedName>
</protein>
<name>A0A917JJV7_9PSEU</name>
<dbReference type="PANTHER" id="PTHR45436">
    <property type="entry name" value="SENSOR HISTIDINE KINASE YKOH"/>
    <property type="match status" value="1"/>
</dbReference>
<dbReference type="InterPro" id="IPR003594">
    <property type="entry name" value="HATPase_dom"/>
</dbReference>
<dbReference type="SUPFAM" id="SSF158472">
    <property type="entry name" value="HAMP domain-like"/>
    <property type="match status" value="1"/>
</dbReference>
<dbReference type="SMART" id="SM00387">
    <property type="entry name" value="HATPase_c"/>
    <property type="match status" value="1"/>
</dbReference>
<dbReference type="SMART" id="SM00388">
    <property type="entry name" value="HisKA"/>
    <property type="match status" value="1"/>
</dbReference>
<dbReference type="InterPro" id="IPR036097">
    <property type="entry name" value="HisK_dim/P_sf"/>
</dbReference>
<feature type="domain" description="HAMP" evidence="14">
    <location>
        <begin position="182"/>
        <end position="235"/>
    </location>
</feature>
<dbReference type="RefSeq" id="WP_188985123.1">
    <property type="nucleotide sequence ID" value="NZ_BAAAHC010000024.1"/>
</dbReference>
<dbReference type="CDD" id="cd06225">
    <property type="entry name" value="HAMP"/>
    <property type="match status" value="1"/>
</dbReference>
<keyword evidence="12" id="KW-0732">Signal</keyword>
<keyword evidence="4" id="KW-0597">Phosphoprotein</keyword>
<dbReference type="PROSITE" id="PS50109">
    <property type="entry name" value="HIS_KIN"/>
    <property type="match status" value="1"/>
</dbReference>
<evidence type="ECO:0000259" key="13">
    <source>
        <dbReference type="PROSITE" id="PS50109"/>
    </source>
</evidence>